<dbReference type="EMBL" id="BKCJ011133539">
    <property type="protein sequence ID" value="GFC91756.1"/>
    <property type="molecule type" value="Genomic_DNA"/>
</dbReference>
<dbReference type="InterPro" id="IPR044715">
    <property type="entry name" value="WDR86-like"/>
</dbReference>
<dbReference type="PANTHER" id="PTHR44489">
    <property type="match status" value="1"/>
</dbReference>
<dbReference type="AlphaFoldDB" id="A0A699S2S4"/>
<comment type="caution">
    <text evidence="2">The sequence shown here is derived from an EMBL/GenBank/DDBJ whole genome shotgun (WGS) entry which is preliminary data.</text>
</comment>
<gene>
    <name evidence="2" type="ORF">Tci_863726</name>
</gene>
<organism evidence="2">
    <name type="scientific">Tanacetum cinerariifolium</name>
    <name type="common">Dalmatian daisy</name>
    <name type="synonym">Chrysanthemum cinerariifolium</name>
    <dbReference type="NCBI Taxonomy" id="118510"/>
    <lineage>
        <taxon>Eukaryota</taxon>
        <taxon>Viridiplantae</taxon>
        <taxon>Streptophyta</taxon>
        <taxon>Embryophyta</taxon>
        <taxon>Tracheophyta</taxon>
        <taxon>Spermatophyta</taxon>
        <taxon>Magnoliopsida</taxon>
        <taxon>eudicotyledons</taxon>
        <taxon>Gunneridae</taxon>
        <taxon>Pentapetalae</taxon>
        <taxon>asterids</taxon>
        <taxon>campanulids</taxon>
        <taxon>Asterales</taxon>
        <taxon>Asteraceae</taxon>
        <taxon>Asteroideae</taxon>
        <taxon>Anthemideae</taxon>
        <taxon>Anthemidinae</taxon>
        <taxon>Tanacetum</taxon>
    </lineage>
</organism>
<dbReference type="PROSITE" id="PS50082">
    <property type="entry name" value="WD_REPEATS_2"/>
    <property type="match status" value="1"/>
</dbReference>
<sequence>GHTGSVLSLVVGAGMLFSGSSDHHSIRVWSLDSLECRHVLNGHTSDVTAVICWDQYLFTGSLDKTIKVWGATENGNIEQVYKHDVDNCVLAFCGMHDAKKNPILLCSCKDSGVHIYDLPS</sequence>
<name>A0A699S2S4_TANCI</name>
<accession>A0A699S2S4</accession>
<dbReference type="SMART" id="SM00320">
    <property type="entry name" value="WD40"/>
    <property type="match status" value="2"/>
</dbReference>
<dbReference type="Pfam" id="PF00400">
    <property type="entry name" value="WD40"/>
    <property type="match status" value="1"/>
</dbReference>
<dbReference type="PANTHER" id="PTHR44489:SF16">
    <property type="entry name" value="ANAPHASE-PROMOTING COMPLEX SUBUNIT 4 WD40 DOMAIN-CONTAINING PROTEIN"/>
    <property type="match status" value="1"/>
</dbReference>
<evidence type="ECO:0000313" key="2">
    <source>
        <dbReference type="EMBL" id="GFC91756.1"/>
    </source>
</evidence>
<dbReference type="InterPro" id="IPR015943">
    <property type="entry name" value="WD40/YVTN_repeat-like_dom_sf"/>
</dbReference>
<proteinExistence type="predicted"/>
<evidence type="ECO:0000256" key="1">
    <source>
        <dbReference type="PROSITE-ProRule" id="PRU00221"/>
    </source>
</evidence>
<reference evidence="2" key="1">
    <citation type="journal article" date="2019" name="Sci. Rep.">
        <title>Draft genome of Tanacetum cinerariifolium, the natural source of mosquito coil.</title>
        <authorList>
            <person name="Yamashiro T."/>
            <person name="Shiraishi A."/>
            <person name="Satake H."/>
            <person name="Nakayama K."/>
        </authorList>
    </citation>
    <scope>NUCLEOTIDE SEQUENCE</scope>
</reference>
<keyword evidence="1" id="KW-0853">WD repeat</keyword>
<dbReference type="Gene3D" id="2.130.10.10">
    <property type="entry name" value="YVTN repeat-like/Quinoprotein amine dehydrogenase"/>
    <property type="match status" value="1"/>
</dbReference>
<protein>
    <submittedName>
        <fullName evidence="2">Zinc finger CCCH domain-containing protein 48-like isoform X1</fullName>
    </submittedName>
</protein>
<dbReference type="InterPro" id="IPR036322">
    <property type="entry name" value="WD40_repeat_dom_sf"/>
</dbReference>
<dbReference type="InterPro" id="IPR001680">
    <property type="entry name" value="WD40_rpt"/>
</dbReference>
<feature type="non-terminal residue" evidence="2">
    <location>
        <position position="1"/>
    </location>
</feature>
<dbReference type="SUPFAM" id="SSF50978">
    <property type="entry name" value="WD40 repeat-like"/>
    <property type="match status" value="1"/>
</dbReference>
<feature type="repeat" description="WD" evidence="1">
    <location>
        <begin position="40"/>
        <end position="79"/>
    </location>
</feature>